<reference evidence="1 2" key="1">
    <citation type="journal article" date="2018" name="Gigascience">
        <title>Genomes of trombidid mites reveal novel predicted allergens and laterally-transferred genes associated with secondary metabolism.</title>
        <authorList>
            <person name="Dong X."/>
            <person name="Chaisiri K."/>
            <person name="Xia D."/>
            <person name="Armstrong S.D."/>
            <person name="Fang Y."/>
            <person name="Donnelly M.J."/>
            <person name="Kadowaki T."/>
            <person name="McGarry J.W."/>
            <person name="Darby A.C."/>
            <person name="Makepeace B.L."/>
        </authorList>
    </citation>
    <scope>NUCLEOTIDE SEQUENCE [LARGE SCALE GENOMIC DNA]</scope>
    <source>
        <strain evidence="1">UoL-UT</strain>
    </source>
</reference>
<keyword evidence="1" id="KW-0645">Protease</keyword>
<dbReference type="CDD" id="cd00303">
    <property type="entry name" value="retropepsin_like"/>
    <property type="match status" value="1"/>
</dbReference>
<dbReference type="AlphaFoldDB" id="A0A443QNQ6"/>
<organism evidence="1 2">
    <name type="scientific">Leptotrombidium deliense</name>
    <dbReference type="NCBI Taxonomy" id="299467"/>
    <lineage>
        <taxon>Eukaryota</taxon>
        <taxon>Metazoa</taxon>
        <taxon>Ecdysozoa</taxon>
        <taxon>Arthropoda</taxon>
        <taxon>Chelicerata</taxon>
        <taxon>Arachnida</taxon>
        <taxon>Acari</taxon>
        <taxon>Acariformes</taxon>
        <taxon>Trombidiformes</taxon>
        <taxon>Prostigmata</taxon>
        <taxon>Anystina</taxon>
        <taxon>Parasitengona</taxon>
        <taxon>Trombiculoidea</taxon>
        <taxon>Trombiculidae</taxon>
        <taxon>Leptotrombidium</taxon>
    </lineage>
</organism>
<dbReference type="SUPFAM" id="SSF50630">
    <property type="entry name" value="Acid proteases"/>
    <property type="match status" value="1"/>
</dbReference>
<keyword evidence="1" id="KW-0378">Hydrolase</keyword>
<feature type="non-terminal residue" evidence="1">
    <location>
        <position position="1"/>
    </location>
</feature>
<sequence>IPCKIGNEDIDVVLDSGSRRSIIGEELAKNLNLTPAETNVCLRVVNNSIVKPIGVVTVPVTFKSSTFMVDALVVSKFPYKLLCGLDFLDKTNAELNFRTKSVKIGSDTYKIKDTFFKSSDKVFVCQDSVIPAYSEAMVPVMSGTEFGTRVLEPAPHVLEKFGTLVCGTLVDFQNNCSVVRMMNPTNHRVLIPRNTT</sequence>
<evidence type="ECO:0000313" key="2">
    <source>
        <dbReference type="Proteomes" id="UP000288716"/>
    </source>
</evidence>
<proteinExistence type="predicted"/>
<keyword evidence="2" id="KW-1185">Reference proteome</keyword>
<comment type="caution">
    <text evidence="1">The sequence shown here is derived from an EMBL/GenBank/DDBJ whole genome shotgun (WGS) entry which is preliminary data.</text>
</comment>
<dbReference type="Gene3D" id="2.40.70.10">
    <property type="entry name" value="Acid Proteases"/>
    <property type="match status" value="1"/>
</dbReference>
<dbReference type="GO" id="GO:0008233">
    <property type="term" value="F:peptidase activity"/>
    <property type="evidence" value="ECO:0007669"/>
    <property type="project" value="UniProtKB-KW"/>
</dbReference>
<dbReference type="EMBL" id="NCKV01053504">
    <property type="protein sequence ID" value="RWS04645.1"/>
    <property type="molecule type" value="Genomic_DNA"/>
</dbReference>
<accession>A0A443QNQ6</accession>
<dbReference type="Pfam" id="PF13975">
    <property type="entry name" value="gag-asp_proteas"/>
    <property type="match status" value="1"/>
</dbReference>
<dbReference type="GO" id="GO:0006508">
    <property type="term" value="P:proteolysis"/>
    <property type="evidence" value="ECO:0007669"/>
    <property type="project" value="UniProtKB-KW"/>
</dbReference>
<evidence type="ECO:0000313" key="1">
    <source>
        <dbReference type="EMBL" id="RWS04645.1"/>
    </source>
</evidence>
<gene>
    <name evidence="1" type="ORF">B4U80_12621</name>
</gene>
<dbReference type="VEuPathDB" id="VectorBase:LDEU014253"/>
<dbReference type="Proteomes" id="UP000288716">
    <property type="component" value="Unassembled WGS sequence"/>
</dbReference>
<dbReference type="OrthoDB" id="7701707at2759"/>
<protein>
    <submittedName>
        <fullName evidence="1">Retroviral aspartyl protease family protein-like protein</fullName>
    </submittedName>
</protein>
<feature type="non-terminal residue" evidence="1">
    <location>
        <position position="196"/>
    </location>
</feature>
<name>A0A443QNQ6_9ACAR</name>
<dbReference type="InterPro" id="IPR021109">
    <property type="entry name" value="Peptidase_aspartic_dom_sf"/>
</dbReference>